<dbReference type="InterPro" id="IPR028994">
    <property type="entry name" value="Integrin_alpha_N"/>
</dbReference>
<proteinExistence type="predicted"/>
<feature type="domain" description="ASPIC/UnbV" evidence="2">
    <location>
        <begin position="551"/>
        <end position="618"/>
    </location>
</feature>
<gene>
    <name evidence="3" type="ORF">SAMN06265218_112158</name>
</gene>
<reference evidence="3 4" key="1">
    <citation type="submission" date="2017-05" db="EMBL/GenBank/DDBJ databases">
        <authorList>
            <person name="Varghese N."/>
            <person name="Submissions S."/>
        </authorList>
    </citation>
    <scope>NUCLEOTIDE SEQUENCE [LARGE SCALE GENOMIC DNA]</scope>
    <source>
        <strain evidence="3 4">DSM 21194</strain>
    </source>
</reference>
<dbReference type="Pfam" id="PF07593">
    <property type="entry name" value="UnbV_ASPIC"/>
    <property type="match status" value="1"/>
</dbReference>
<sequence length="1144" mass="126936">MKHLLPQHPFLLLLFFFGTIIHLSSCSYIGGNSRDTLFEKVPSSSSHITFSNHLNPTNAFNIYTYANFYSGGGVGLGDFNNDGLIDIYLVANQEDNKLYLNEGDFSFRDITEEAGVGGTRAWSTGVSIADVNGDGMLDIYVSNAGNLPNDDRKNELFINNGDLTFSERAEEYGLADSGYSIHASFFDYDKDGDLDMYLLNYTPQSIGSFDLQRSQRDVINFKGGDRFYRNDLIQADSTGAEDQPSRSDKHPTFTNVTRETGIFSSDIGFGLGVSVGDVNRDGWEDIFISNDFFERDYLYINNKDGTFRETLEQQMNSISTTSMGGDIADLNHDGFPEIFVTDMLPESEERLKTITTFADWEQYQFELQHNYFHQMTRNVLQLNNGNDTFSEIGRYAGVEATAWSWGALISDFNLDGENDIFVPNGVYKDMTDQDHLLHVSQQEVINSVVQNNRVNYKKLIDMTPSNPTANYLFENQGSLQFRNRAEAWGLDEPSFSNGAAYGDLDNDGDMDLVVNNVNAEPFVYRNRTTEKHSQRHWLRVALQGPYPNSRAVGSQLLAIANGRRWYAEQMPVRGYQSTVDSRIHIGLGPTSQIDTLWVRWPDGQLSRKLNIEANQTLTFSHEQARADTSWTALWQTQSQPSLTDAPPLLQDVTDSFPVDWKHTEDDYLDFSHQPLLYHSKSTEGPPLCTGDVNEDGQQDFFAGGAKGQPGTLFLQEGTTGFTTASSKVFAAASASEDVDCAFFDADGNGTLDLYVASGGGASTTGDPAFSDRLYLNNGEGQFTLSREAFSSLGSWFNAPTGVVEAADFNSDGTIDLFVGHRMQPAAYGIPASGYLLQNNGDGTFTDVTSKRAPALSDLGLLTDAQWGDVDGDGDPDLLVAGEWMPVTLFKNERKFFEDATAEAGLDSTHGWWNTLKLRDLDGDGDLDWLGGNHGLNSRFRATAEQPVELWVNDYNQDGSFEQILTTFKGTDAYPVALRHDLMAVLPMLNNKAPNYHSYAGKTVHELFNQKQLDESIHLQATMLGSSIGWNDGTGHFQVERLPKEAQLSPIYGIHLQDLDGDKRLDILLGGNLQTVKPQAGPYDASYGTLLKQDSSGQYRAIPPQQSGLSAEGEIRSIRSLQHAGQTYLLIARNNRGFKVYKLGK</sequence>
<accession>A0A521E0Q5</accession>
<dbReference type="Pfam" id="PF13517">
    <property type="entry name" value="FG-GAP_3"/>
    <property type="match status" value="5"/>
</dbReference>
<dbReference type="AlphaFoldDB" id="A0A521E0Q5"/>
<dbReference type="SUPFAM" id="SSF69318">
    <property type="entry name" value="Integrin alpha N-terminal domain"/>
    <property type="match status" value="3"/>
</dbReference>
<dbReference type="Proteomes" id="UP000317593">
    <property type="component" value="Unassembled WGS sequence"/>
</dbReference>
<dbReference type="InterPro" id="IPR027039">
    <property type="entry name" value="Crtac1"/>
</dbReference>
<evidence type="ECO:0000256" key="1">
    <source>
        <dbReference type="ARBA" id="ARBA00022729"/>
    </source>
</evidence>
<evidence type="ECO:0000259" key="2">
    <source>
        <dbReference type="Pfam" id="PF07593"/>
    </source>
</evidence>
<evidence type="ECO:0000313" key="3">
    <source>
        <dbReference type="EMBL" id="SMO77547.1"/>
    </source>
</evidence>
<keyword evidence="4" id="KW-1185">Reference proteome</keyword>
<dbReference type="EMBL" id="FXTH01000012">
    <property type="protein sequence ID" value="SMO77547.1"/>
    <property type="molecule type" value="Genomic_DNA"/>
</dbReference>
<evidence type="ECO:0000313" key="4">
    <source>
        <dbReference type="Proteomes" id="UP000317593"/>
    </source>
</evidence>
<dbReference type="Gene3D" id="2.130.10.130">
    <property type="entry name" value="Integrin alpha, N-terminal"/>
    <property type="match status" value="3"/>
</dbReference>
<dbReference type="PANTHER" id="PTHR16026:SF0">
    <property type="entry name" value="CARTILAGE ACIDIC PROTEIN 1"/>
    <property type="match status" value="1"/>
</dbReference>
<protein>
    <submittedName>
        <fullName evidence="3">Repeat domain-containing protein</fullName>
    </submittedName>
</protein>
<dbReference type="InterPro" id="IPR011519">
    <property type="entry name" value="UnbV_ASPIC"/>
</dbReference>
<dbReference type="PANTHER" id="PTHR16026">
    <property type="entry name" value="CARTILAGE ACIDIC PROTEIN 1"/>
    <property type="match status" value="1"/>
</dbReference>
<name>A0A521E0Q5_9BACT</name>
<dbReference type="InterPro" id="IPR013517">
    <property type="entry name" value="FG-GAP"/>
</dbReference>
<keyword evidence="1" id="KW-0732">Signal</keyword>
<organism evidence="3 4">
    <name type="scientific">Fodinibius sediminis</name>
    <dbReference type="NCBI Taxonomy" id="1214077"/>
    <lineage>
        <taxon>Bacteria</taxon>
        <taxon>Pseudomonadati</taxon>
        <taxon>Balneolota</taxon>
        <taxon>Balneolia</taxon>
        <taxon>Balneolales</taxon>
        <taxon>Balneolaceae</taxon>
        <taxon>Fodinibius</taxon>
    </lineage>
</organism>